<sequence>MNCKSCIINLLFIVVFCLIGAAILVFAVAVIFQERAAFQNLGKSRTMGHIYHHQLEKVMPEYWSPDQLGMTYKNLTVLSPDDRGEDSRIRKLHGWFVYHEGISDKIPTIVYFHENDYYPPARLYTIQQYWDSQDKYNVIMVDYKGYGLSEGFTSEEGVLIDSEAIFEHVLSMEEIDQDQIYLLGCSMGGFPSINVATKYQEKIKGFILQNTLVNVEHLVSTKYPPISPILPYILRINLENGSKMKNLTLPMMFIVSVDDGNTPSEGMYKLYHEANNVVYKKLYDVDTRDHFFPYFVNPEEYSKKVSHFIQNCSSEKIQKYHKEVYQELHQEQSQTSTKSTSSASDTASKDENEAKEDL</sequence>
<dbReference type="PRINTS" id="PR00111">
    <property type="entry name" value="ABHYDROLASE"/>
</dbReference>
<name>A0AAD1UPA1_EUPCR</name>
<protein>
    <recommendedName>
        <fullName evidence="3">AB hydrolase-1 domain-containing protein</fullName>
    </recommendedName>
</protein>
<evidence type="ECO:0000256" key="1">
    <source>
        <dbReference type="SAM" id="MobiDB-lite"/>
    </source>
</evidence>
<dbReference type="InterPro" id="IPR000073">
    <property type="entry name" value="AB_hydrolase_1"/>
</dbReference>
<proteinExistence type="predicted"/>
<feature type="region of interest" description="Disordered" evidence="1">
    <location>
        <begin position="323"/>
        <end position="358"/>
    </location>
</feature>
<dbReference type="SUPFAM" id="SSF53474">
    <property type="entry name" value="alpha/beta-Hydrolases"/>
    <property type="match status" value="1"/>
</dbReference>
<keyword evidence="2" id="KW-1133">Transmembrane helix</keyword>
<keyword evidence="2" id="KW-0812">Transmembrane</keyword>
<dbReference type="Pfam" id="PF00561">
    <property type="entry name" value="Abhydrolase_1"/>
    <property type="match status" value="1"/>
</dbReference>
<gene>
    <name evidence="4" type="ORF">ECRASSUSDP1_LOCUS12920</name>
</gene>
<dbReference type="EMBL" id="CAMPGE010012839">
    <property type="protein sequence ID" value="CAI2371596.1"/>
    <property type="molecule type" value="Genomic_DNA"/>
</dbReference>
<accession>A0AAD1UPA1</accession>
<dbReference type="PANTHER" id="PTHR12277:SF81">
    <property type="entry name" value="PROTEIN ABHD13"/>
    <property type="match status" value="1"/>
</dbReference>
<feature type="compositionally biased region" description="Basic and acidic residues" evidence="1">
    <location>
        <begin position="347"/>
        <end position="358"/>
    </location>
</feature>
<evidence type="ECO:0000256" key="2">
    <source>
        <dbReference type="SAM" id="Phobius"/>
    </source>
</evidence>
<feature type="transmembrane region" description="Helical" evidence="2">
    <location>
        <begin position="7"/>
        <end position="32"/>
    </location>
</feature>
<dbReference type="InterPro" id="IPR029058">
    <property type="entry name" value="AB_hydrolase_fold"/>
</dbReference>
<evidence type="ECO:0000313" key="4">
    <source>
        <dbReference type="EMBL" id="CAI2371596.1"/>
    </source>
</evidence>
<dbReference type="Proteomes" id="UP001295684">
    <property type="component" value="Unassembled WGS sequence"/>
</dbReference>
<dbReference type="AlphaFoldDB" id="A0AAD1UPA1"/>
<feature type="domain" description="AB hydrolase-1" evidence="3">
    <location>
        <begin position="133"/>
        <end position="238"/>
    </location>
</feature>
<dbReference type="GO" id="GO:0016020">
    <property type="term" value="C:membrane"/>
    <property type="evidence" value="ECO:0007669"/>
    <property type="project" value="TreeGrafter"/>
</dbReference>
<organism evidence="4 5">
    <name type="scientific">Euplotes crassus</name>
    <dbReference type="NCBI Taxonomy" id="5936"/>
    <lineage>
        <taxon>Eukaryota</taxon>
        <taxon>Sar</taxon>
        <taxon>Alveolata</taxon>
        <taxon>Ciliophora</taxon>
        <taxon>Intramacronucleata</taxon>
        <taxon>Spirotrichea</taxon>
        <taxon>Hypotrichia</taxon>
        <taxon>Euplotida</taxon>
        <taxon>Euplotidae</taxon>
        <taxon>Moneuplotes</taxon>
    </lineage>
</organism>
<keyword evidence="5" id="KW-1185">Reference proteome</keyword>
<evidence type="ECO:0000313" key="5">
    <source>
        <dbReference type="Proteomes" id="UP001295684"/>
    </source>
</evidence>
<reference evidence="4" key="1">
    <citation type="submission" date="2023-07" db="EMBL/GenBank/DDBJ databases">
        <authorList>
            <consortium name="AG Swart"/>
            <person name="Singh M."/>
            <person name="Singh A."/>
            <person name="Seah K."/>
            <person name="Emmerich C."/>
        </authorList>
    </citation>
    <scope>NUCLEOTIDE SEQUENCE</scope>
    <source>
        <strain evidence="4">DP1</strain>
    </source>
</reference>
<comment type="caution">
    <text evidence="4">The sequence shown here is derived from an EMBL/GenBank/DDBJ whole genome shotgun (WGS) entry which is preliminary data.</text>
</comment>
<dbReference type="GO" id="GO:0008474">
    <property type="term" value="F:palmitoyl-(protein) hydrolase activity"/>
    <property type="evidence" value="ECO:0007669"/>
    <property type="project" value="TreeGrafter"/>
</dbReference>
<dbReference type="PANTHER" id="PTHR12277">
    <property type="entry name" value="ALPHA/BETA HYDROLASE DOMAIN-CONTAINING PROTEIN"/>
    <property type="match status" value="1"/>
</dbReference>
<evidence type="ECO:0000259" key="3">
    <source>
        <dbReference type="Pfam" id="PF00561"/>
    </source>
</evidence>
<dbReference type="Gene3D" id="3.40.50.1820">
    <property type="entry name" value="alpha/beta hydrolase"/>
    <property type="match status" value="1"/>
</dbReference>
<keyword evidence="2" id="KW-0472">Membrane</keyword>
<feature type="compositionally biased region" description="Low complexity" evidence="1">
    <location>
        <begin position="332"/>
        <end position="346"/>
    </location>
</feature>